<dbReference type="HAMAP" id="MF_00204">
    <property type="entry name" value="UvrB"/>
    <property type="match status" value="1"/>
</dbReference>
<evidence type="ECO:0000313" key="19">
    <source>
        <dbReference type="EMBL" id="QSE97417.1"/>
    </source>
</evidence>
<dbReference type="Gene3D" id="3.40.50.300">
    <property type="entry name" value="P-loop containing nucleotide triphosphate hydrolases"/>
    <property type="match status" value="3"/>
</dbReference>
<dbReference type="SMART" id="SM00487">
    <property type="entry name" value="DEXDc"/>
    <property type="match status" value="1"/>
</dbReference>
<evidence type="ECO:0000256" key="2">
    <source>
        <dbReference type="ARBA" id="ARBA00008533"/>
    </source>
</evidence>
<dbReference type="NCBIfam" id="TIGR00631">
    <property type="entry name" value="uvrb"/>
    <property type="match status" value="1"/>
</dbReference>
<gene>
    <name evidence="13 19" type="primary">uvrB</name>
    <name evidence="19" type="ORF">JR347_17840</name>
</gene>
<dbReference type="InterPro" id="IPR001943">
    <property type="entry name" value="UVR_dom"/>
</dbReference>
<dbReference type="GO" id="GO:0009381">
    <property type="term" value="F:excinuclease ABC activity"/>
    <property type="evidence" value="ECO:0007669"/>
    <property type="project" value="UniProtKB-UniRule"/>
</dbReference>
<reference evidence="19" key="1">
    <citation type="submission" date="2021-02" db="EMBL/GenBank/DDBJ databases">
        <title>Fulvivirga sp. S481 isolated from sea water.</title>
        <authorList>
            <person name="Bae S.S."/>
            <person name="Baek K."/>
        </authorList>
    </citation>
    <scope>NUCLEOTIDE SEQUENCE</scope>
    <source>
        <strain evidence="19">S481</strain>
    </source>
</reference>
<keyword evidence="20" id="KW-1185">Reference proteome</keyword>
<dbReference type="GO" id="GO:0003677">
    <property type="term" value="F:DNA binding"/>
    <property type="evidence" value="ECO:0007669"/>
    <property type="project" value="UniProtKB-UniRule"/>
</dbReference>
<dbReference type="CDD" id="cd17916">
    <property type="entry name" value="DEXHc_UvrB"/>
    <property type="match status" value="1"/>
</dbReference>
<feature type="domain" description="Helicase C-terminal" evidence="18">
    <location>
        <begin position="429"/>
        <end position="594"/>
    </location>
</feature>
<dbReference type="PROSITE" id="PS51194">
    <property type="entry name" value="HELICASE_CTER"/>
    <property type="match status" value="1"/>
</dbReference>
<evidence type="ECO:0000256" key="14">
    <source>
        <dbReference type="RuleBase" id="RU003587"/>
    </source>
</evidence>
<evidence type="ECO:0000256" key="7">
    <source>
        <dbReference type="ARBA" id="ARBA00022840"/>
    </source>
</evidence>
<comment type="similarity">
    <text evidence="2 13 14">Belongs to the UvrB family.</text>
</comment>
<keyword evidence="7 13" id="KW-0067">ATP-binding</keyword>
<keyword evidence="6 13" id="KW-0228">DNA excision</keyword>
<feature type="binding site" evidence="13">
    <location>
        <begin position="37"/>
        <end position="44"/>
    </location>
    <ligand>
        <name>ATP</name>
        <dbReference type="ChEBI" id="CHEBI:30616"/>
    </ligand>
</feature>
<accession>A0A974WHN4</accession>
<sequence>MEFKLTSEYEPTGDQPKAIKELVKGIEEGELNQTLLGATGTGKTFTMANVIAKTGKPTLILSHNKTLAAQLYGEFKNFFPENAVEYFISYYDYYQPEAFIPNSGLYIEKDLSINDEIEKLRLSATSSLLTGRRDIIVVASVSCIYGIGNPEEFGKNIVKLRVGETIARNKLLFALVDILYSRTEGEFKRGTFRVKGDTVDIFVAYGDFAYRVIFWGDDIESIQQIDPQSGKKISDETAVTVFPANLFVTGKELLHTAIHEIQDDMVEQVNYFESEQRHLEAKRLKERTEFDIEMMRELGYCSGVENYSRYFDRRQAGARPFCLLDYFPDDYLMIIDESHVTIPQVRAMWGGDRSRKVNLVDYGFRLPSALDNRPLTFNEFEGLLNQTIYVSATPAEYELRKSEGIIVEQVIRPTGLLDPEIDVRPSTNQIDDLLEEIDERVKKEERVLITTLTKRMAEELTKYLERVNIKCRYIHSEVDTLDRVEILRELRLGVFDVLVGVNLLREGLDLPEVSLVAIIDADKEGFLRNERSLIQTIGRAARNSNGRVIMYADKVTGSMQQAIDETNRRRSLQIAYNEKHGITPTTIIRSKDAILKQTKVADRKASSAKYYIEEEQSIAADPVVSYMDKKGLEKMIANTQKSMEKAAKELNFMEAARLRDEMLELKKLLEEKE</sequence>
<comment type="subcellular location">
    <subcellularLocation>
        <location evidence="1 13 14">Cytoplasm</location>
    </subcellularLocation>
</comment>
<evidence type="ECO:0000259" key="16">
    <source>
        <dbReference type="PROSITE" id="PS50151"/>
    </source>
</evidence>
<comment type="subunit">
    <text evidence="11 13 14">Forms a heterotetramer with UvrA during the search for lesions. Interacts with UvrC in an incision complex.</text>
</comment>
<evidence type="ECO:0000256" key="15">
    <source>
        <dbReference type="SAM" id="Coils"/>
    </source>
</evidence>
<dbReference type="Pfam" id="PF00271">
    <property type="entry name" value="Helicase_C"/>
    <property type="match status" value="1"/>
</dbReference>
<evidence type="ECO:0000256" key="11">
    <source>
        <dbReference type="ARBA" id="ARBA00026033"/>
    </source>
</evidence>
<dbReference type="GO" id="GO:0009380">
    <property type="term" value="C:excinuclease repair complex"/>
    <property type="evidence" value="ECO:0007669"/>
    <property type="project" value="InterPro"/>
</dbReference>
<dbReference type="InterPro" id="IPR014001">
    <property type="entry name" value="Helicase_ATP-bd"/>
</dbReference>
<evidence type="ECO:0000256" key="12">
    <source>
        <dbReference type="ARBA" id="ARBA00029504"/>
    </source>
</evidence>
<dbReference type="GO" id="GO:0006289">
    <property type="term" value="P:nucleotide-excision repair"/>
    <property type="evidence" value="ECO:0007669"/>
    <property type="project" value="UniProtKB-UniRule"/>
</dbReference>
<dbReference type="SUPFAM" id="SSF52540">
    <property type="entry name" value="P-loop containing nucleoside triphosphate hydrolases"/>
    <property type="match status" value="2"/>
</dbReference>
<feature type="domain" description="Helicase ATP-binding" evidence="17">
    <location>
        <begin position="24"/>
        <end position="184"/>
    </location>
</feature>
<dbReference type="AlphaFoldDB" id="A0A974WHN4"/>
<dbReference type="GO" id="GO:0005524">
    <property type="term" value="F:ATP binding"/>
    <property type="evidence" value="ECO:0007669"/>
    <property type="project" value="UniProtKB-UniRule"/>
</dbReference>
<dbReference type="EMBL" id="CP070608">
    <property type="protein sequence ID" value="QSE97417.1"/>
    <property type="molecule type" value="Genomic_DNA"/>
</dbReference>
<organism evidence="19 20">
    <name type="scientific">Fulvivirga lutea</name>
    <dbReference type="NCBI Taxonomy" id="2810512"/>
    <lineage>
        <taxon>Bacteria</taxon>
        <taxon>Pseudomonadati</taxon>
        <taxon>Bacteroidota</taxon>
        <taxon>Cytophagia</taxon>
        <taxon>Cytophagales</taxon>
        <taxon>Fulvivirgaceae</taxon>
        <taxon>Fulvivirga</taxon>
    </lineage>
</organism>
<evidence type="ECO:0000259" key="18">
    <source>
        <dbReference type="PROSITE" id="PS51194"/>
    </source>
</evidence>
<dbReference type="InterPro" id="IPR041471">
    <property type="entry name" value="UvrB_inter"/>
</dbReference>
<name>A0A974WHN4_9BACT</name>
<dbReference type="InterPro" id="IPR004807">
    <property type="entry name" value="UvrB"/>
</dbReference>
<dbReference type="PROSITE" id="PS50151">
    <property type="entry name" value="UVR"/>
    <property type="match status" value="1"/>
</dbReference>
<dbReference type="GO" id="GO:0009432">
    <property type="term" value="P:SOS response"/>
    <property type="evidence" value="ECO:0007669"/>
    <property type="project" value="UniProtKB-UniRule"/>
</dbReference>
<comment type="domain">
    <text evidence="13">The beta-hairpin motif is involved in DNA binding.</text>
</comment>
<dbReference type="NCBIfam" id="NF003673">
    <property type="entry name" value="PRK05298.1"/>
    <property type="match status" value="1"/>
</dbReference>
<evidence type="ECO:0000256" key="3">
    <source>
        <dbReference type="ARBA" id="ARBA00022490"/>
    </source>
</evidence>
<evidence type="ECO:0000313" key="20">
    <source>
        <dbReference type="Proteomes" id="UP000662783"/>
    </source>
</evidence>
<proteinExistence type="inferred from homology"/>
<keyword evidence="3 13" id="KW-0963">Cytoplasm</keyword>
<dbReference type="Pfam" id="PF12344">
    <property type="entry name" value="UvrB"/>
    <property type="match status" value="1"/>
</dbReference>
<dbReference type="Pfam" id="PF17757">
    <property type="entry name" value="UvrB_inter"/>
    <property type="match status" value="1"/>
</dbReference>
<evidence type="ECO:0000256" key="9">
    <source>
        <dbReference type="ARBA" id="ARBA00023204"/>
    </source>
</evidence>
<keyword evidence="15" id="KW-0175">Coiled coil</keyword>
<evidence type="ECO:0000256" key="4">
    <source>
        <dbReference type="ARBA" id="ARBA00022741"/>
    </source>
</evidence>
<dbReference type="Pfam" id="PF04851">
    <property type="entry name" value="ResIII"/>
    <property type="match status" value="1"/>
</dbReference>
<evidence type="ECO:0000256" key="5">
    <source>
        <dbReference type="ARBA" id="ARBA00022763"/>
    </source>
</evidence>
<dbReference type="SUPFAM" id="SSF46600">
    <property type="entry name" value="C-terminal UvrC-binding domain of UvrB"/>
    <property type="match status" value="1"/>
</dbReference>
<keyword evidence="8 13" id="KW-0267">Excision nuclease</keyword>
<dbReference type="Gene3D" id="4.10.860.10">
    <property type="entry name" value="UVR domain"/>
    <property type="match status" value="1"/>
</dbReference>
<evidence type="ECO:0000256" key="6">
    <source>
        <dbReference type="ARBA" id="ARBA00022769"/>
    </source>
</evidence>
<feature type="coiled-coil region" evidence="15">
    <location>
        <begin position="629"/>
        <end position="656"/>
    </location>
</feature>
<dbReference type="PROSITE" id="PS51192">
    <property type="entry name" value="HELICASE_ATP_BIND_1"/>
    <property type="match status" value="1"/>
</dbReference>
<keyword evidence="9 13" id="KW-0234">DNA repair</keyword>
<evidence type="ECO:0000256" key="10">
    <source>
        <dbReference type="ARBA" id="ARBA00023236"/>
    </source>
</evidence>
<dbReference type="PANTHER" id="PTHR24029:SF0">
    <property type="entry name" value="UVRABC SYSTEM PROTEIN B"/>
    <property type="match status" value="1"/>
</dbReference>
<keyword evidence="4 13" id="KW-0547">Nucleotide-binding</keyword>
<dbReference type="Proteomes" id="UP000662783">
    <property type="component" value="Chromosome"/>
</dbReference>
<evidence type="ECO:0000256" key="13">
    <source>
        <dbReference type="HAMAP-Rule" id="MF_00204"/>
    </source>
</evidence>
<dbReference type="GO" id="GO:0016887">
    <property type="term" value="F:ATP hydrolysis activity"/>
    <property type="evidence" value="ECO:0007669"/>
    <property type="project" value="InterPro"/>
</dbReference>
<dbReference type="InterPro" id="IPR027417">
    <property type="entry name" value="P-loop_NTPase"/>
</dbReference>
<keyword evidence="10 13" id="KW-0742">SOS response</keyword>
<dbReference type="Pfam" id="PF02151">
    <property type="entry name" value="UVR"/>
    <property type="match status" value="1"/>
</dbReference>
<dbReference type="InterPro" id="IPR036876">
    <property type="entry name" value="UVR_dom_sf"/>
</dbReference>
<dbReference type="InterPro" id="IPR001650">
    <property type="entry name" value="Helicase_C-like"/>
</dbReference>
<dbReference type="KEGG" id="fuv:JR347_17840"/>
<evidence type="ECO:0000256" key="1">
    <source>
        <dbReference type="ARBA" id="ARBA00004496"/>
    </source>
</evidence>
<evidence type="ECO:0000256" key="8">
    <source>
        <dbReference type="ARBA" id="ARBA00022881"/>
    </source>
</evidence>
<comment type="function">
    <text evidence="13">The UvrABC repair system catalyzes the recognition and processing of DNA lesions. A damage recognition complex composed of 2 UvrA and 2 UvrB subunits scans DNA for abnormalities. Upon binding of the UvrA(2)B(2) complex to a putative damaged site, the DNA wraps around one UvrB monomer. DNA wrap is dependent on ATP binding by UvrB and probably causes local melting of the DNA helix, facilitating insertion of UvrB beta-hairpin between the DNA strands. Then UvrB probes one DNA strand for the presence of a lesion. If a lesion is found the UvrA subunits dissociate and the UvrB-DNA preincision complex is formed. This complex is subsequently bound by UvrC and the second UvrB is released. If no lesion is found, the DNA wraps around the other UvrB subunit that will check the other stand for damage.</text>
</comment>
<dbReference type="PANTHER" id="PTHR24029">
    <property type="entry name" value="UVRABC SYSTEM PROTEIN B"/>
    <property type="match status" value="1"/>
</dbReference>
<dbReference type="InterPro" id="IPR006935">
    <property type="entry name" value="Helicase/UvrB_N"/>
</dbReference>
<feature type="short sequence motif" description="Beta-hairpin" evidence="13">
    <location>
        <begin position="90"/>
        <end position="113"/>
    </location>
</feature>
<dbReference type="CDD" id="cd18790">
    <property type="entry name" value="SF2_C_UvrB"/>
    <property type="match status" value="1"/>
</dbReference>
<dbReference type="InterPro" id="IPR024759">
    <property type="entry name" value="UvrB_YAD/RRR_dom"/>
</dbReference>
<dbReference type="SMART" id="SM00490">
    <property type="entry name" value="HELICc"/>
    <property type="match status" value="1"/>
</dbReference>
<feature type="domain" description="UVR" evidence="16">
    <location>
        <begin position="633"/>
        <end position="668"/>
    </location>
</feature>
<dbReference type="RefSeq" id="WP_205721928.1">
    <property type="nucleotide sequence ID" value="NZ_CP070608.1"/>
</dbReference>
<keyword evidence="5 13" id="KW-0227">DNA damage</keyword>
<protein>
    <recommendedName>
        <fullName evidence="12 13">UvrABC system protein B</fullName>
        <shortName evidence="13">Protein UvrB</shortName>
    </recommendedName>
    <alternativeName>
        <fullName evidence="13">Excinuclease ABC subunit B</fullName>
    </alternativeName>
</protein>
<dbReference type="GO" id="GO:0005737">
    <property type="term" value="C:cytoplasm"/>
    <property type="evidence" value="ECO:0007669"/>
    <property type="project" value="UniProtKB-SubCell"/>
</dbReference>
<evidence type="ECO:0000259" key="17">
    <source>
        <dbReference type="PROSITE" id="PS51192"/>
    </source>
</evidence>